<feature type="region of interest" description="Disordered" evidence="1">
    <location>
        <begin position="15"/>
        <end position="51"/>
    </location>
</feature>
<dbReference type="AlphaFoldDB" id="A0AAV9ZAY3"/>
<feature type="compositionally biased region" description="Polar residues" evidence="1">
    <location>
        <begin position="103"/>
        <end position="114"/>
    </location>
</feature>
<comment type="caution">
    <text evidence="2">The sequence shown here is derived from an EMBL/GenBank/DDBJ whole genome shotgun (WGS) entry which is preliminary data.</text>
</comment>
<keyword evidence="3" id="KW-1185">Reference proteome</keyword>
<sequence length="153" mass="16379">MPGYVASGECRDYVGVTGREENDAGSKQLGSREGYTSRARVSGGNMNGGEAVALTTPVSVSRRTSGHRQKRGSVYSSVFMQTAVLGGLELVEPLRAPIDRKPATSSESMESSQLPGALEPEENCLDVAVVDVDEDVDQSKGPRVSINRVHRRK</sequence>
<proteinExistence type="predicted"/>
<evidence type="ECO:0000256" key="1">
    <source>
        <dbReference type="SAM" id="MobiDB-lite"/>
    </source>
</evidence>
<dbReference type="Proteomes" id="UP001362999">
    <property type="component" value="Unassembled WGS sequence"/>
</dbReference>
<evidence type="ECO:0000313" key="3">
    <source>
        <dbReference type="Proteomes" id="UP001362999"/>
    </source>
</evidence>
<name>A0AAV9ZAY3_9AGAR</name>
<feature type="region of interest" description="Disordered" evidence="1">
    <location>
        <begin position="99"/>
        <end position="153"/>
    </location>
</feature>
<accession>A0AAV9ZAY3</accession>
<protein>
    <submittedName>
        <fullName evidence="2">Uncharacterized protein</fullName>
    </submittedName>
</protein>
<organism evidence="2 3">
    <name type="scientific">Favolaschia claudopus</name>
    <dbReference type="NCBI Taxonomy" id="2862362"/>
    <lineage>
        <taxon>Eukaryota</taxon>
        <taxon>Fungi</taxon>
        <taxon>Dikarya</taxon>
        <taxon>Basidiomycota</taxon>
        <taxon>Agaricomycotina</taxon>
        <taxon>Agaricomycetes</taxon>
        <taxon>Agaricomycetidae</taxon>
        <taxon>Agaricales</taxon>
        <taxon>Marasmiineae</taxon>
        <taxon>Mycenaceae</taxon>
        <taxon>Favolaschia</taxon>
    </lineage>
</organism>
<evidence type="ECO:0000313" key="2">
    <source>
        <dbReference type="EMBL" id="KAK6977324.1"/>
    </source>
</evidence>
<dbReference type="EMBL" id="JAWWNJ010000170">
    <property type="protein sequence ID" value="KAK6977324.1"/>
    <property type="molecule type" value="Genomic_DNA"/>
</dbReference>
<gene>
    <name evidence="2" type="ORF">R3P38DRAFT_2810501</name>
</gene>
<reference evidence="2 3" key="1">
    <citation type="journal article" date="2024" name="J Genomics">
        <title>Draft genome sequencing and assembly of Favolaschia claudopus CIRM-BRFM 2984 isolated from oak limbs.</title>
        <authorList>
            <person name="Navarro D."/>
            <person name="Drula E."/>
            <person name="Chaduli D."/>
            <person name="Cazenave R."/>
            <person name="Ahrendt S."/>
            <person name="Wang J."/>
            <person name="Lipzen A."/>
            <person name="Daum C."/>
            <person name="Barry K."/>
            <person name="Grigoriev I.V."/>
            <person name="Favel A."/>
            <person name="Rosso M.N."/>
            <person name="Martin F."/>
        </authorList>
    </citation>
    <scope>NUCLEOTIDE SEQUENCE [LARGE SCALE GENOMIC DNA]</scope>
    <source>
        <strain evidence="2 3">CIRM-BRFM 2984</strain>
    </source>
</reference>